<dbReference type="InterPro" id="IPR050109">
    <property type="entry name" value="HTH-type_TetR-like_transc_reg"/>
</dbReference>
<accession>A0A9W6CZX2</accession>
<dbReference type="PANTHER" id="PTHR30328">
    <property type="entry name" value="TRANSCRIPTIONAL REPRESSOR"/>
    <property type="match status" value="1"/>
</dbReference>
<dbReference type="InterPro" id="IPR009057">
    <property type="entry name" value="Homeodomain-like_sf"/>
</dbReference>
<dbReference type="Gene3D" id="1.10.357.10">
    <property type="entry name" value="Tetracycline Repressor, domain 2"/>
    <property type="match status" value="1"/>
</dbReference>
<feature type="DNA-binding region" description="H-T-H motif" evidence="2">
    <location>
        <begin position="31"/>
        <end position="50"/>
    </location>
</feature>
<proteinExistence type="predicted"/>
<dbReference type="SUPFAM" id="SSF46689">
    <property type="entry name" value="Homeodomain-like"/>
    <property type="match status" value="1"/>
</dbReference>
<evidence type="ECO:0000256" key="1">
    <source>
        <dbReference type="ARBA" id="ARBA00023125"/>
    </source>
</evidence>
<evidence type="ECO:0000256" key="2">
    <source>
        <dbReference type="PROSITE-ProRule" id="PRU00335"/>
    </source>
</evidence>
<keyword evidence="1 2" id="KW-0238">DNA-binding</keyword>
<dbReference type="InterPro" id="IPR041467">
    <property type="entry name" value="Sco4008_C"/>
</dbReference>
<feature type="domain" description="HTH tetR-type" evidence="3">
    <location>
        <begin position="8"/>
        <end position="68"/>
    </location>
</feature>
<dbReference type="PRINTS" id="PR00455">
    <property type="entry name" value="HTHTETR"/>
</dbReference>
<dbReference type="AlphaFoldDB" id="A0A9W6CZX2"/>
<protein>
    <submittedName>
        <fullName evidence="4">TetR family regulatory protein</fullName>
    </submittedName>
</protein>
<dbReference type="PANTHER" id="PTHR30328:SF54">
    <property type="entry name" value="HTH-TYPE TRANSCRIPTIONAL REPRESSOR SCO4008"/>
    <property type="match status" value="1"/>
</dbReference>
<dbReference type="Pfam" id="PF00440">
    <property type="entry name" value="TetR_N"/>
    <property type="match status" value="1"/>
</dbReference>
<dbReference type="Proteomes" id="UP001144396">
    <property type="component" value="Unassembled WGS sequence"/>
</dbReference>
<dbReference type="EMBL" id="BSDP01000001">
    <property type="protein sequence ID" value="GLI26933.1"/>
    <property type="molecule type" value="Genomic_DNA"/>
</dbReference>
<gene>
    <name evidence="4" type="ORF">ARHIZOSPH14_11750</name>
</gene>
<evidence type="ECO:0000313" key="4">
    <source>
        <dbReference type="EMBL" id="GLI26933.1"/>
    </source>
</evidence>
<sequence length="193" mass="20860">MPMARDAAETRRRILASALTAFAEDGFAGARVAAIADAASSNQRMIYAYFDSKEGLFEAVANDVIERMHAEVPFTPEDLPAYALALFDYAMSHPEVVRFQARRTLEGQPATARELELYAEKLEAVAAAQAAGALRGDDEPVALMVRTLGAVSSWVQAPAGLRPSLTGIDLRERIREDVTAIVEPAVRVRGAVD</sequence>
<evidence type="ECO:0000313" key="5">
    <source>
        <dbReference type="Proteomes" id="UP001144396"/>
    </source>
</evidence>
<dbReference type="InterPro" id="IPR001647">
    <property type="entry name" value="HTH_TetR"/>
</dbReference>
<evidence type="ECO:0000259" key="3">
    <source>
        <dbReference type="PROSITE" id="PS50977"/>
    </source>
</evidence>
<dbReference type="GO" id="GO:0006355">
    <property type="term" value="P:regulation of DNA-templated transcription"/>
    <property type="evidence" value="ECO:0007669"/>
    <property type="project" value="UniProtKB-ARBA"/>
</dbReference>
<dbReference type="SUPFAM" id="SSF48498">
    <property type="entry name" value="Tetracyclin repressor-like, C-terminal domain"/>
    <property type="match status" value="1"/>
</dbReference>
<dbReference type="Pfam" id="PF17926">
    <property type="entry name" value="TetR_C_21"/>
    <property type="match status" value="1"/>
</dbReference>
<dbReference type="InterPro" id="IPR036271">
    <property type="entry name" value="Tet_transcr_reg_TetR-rel_C_sf"/>
</dbReference>
<name>A0A9W6CZX2_9MICO</name>
<dbReference type="PROSITE" id="PS50977">
    <property type="entry name" value="HTH_TETR_2"/>
    <property type="match status" value="1"/>
</dbReference>
<keyword evidence="5" id="KW-1185">Reference proteome</keyword>
<organism evidence="4 5">
    <name type="scientific">Agromyces rhizosphaerae</name>
    <dbReference type="NCBI Taxonomy" id="88374"/>
    <lineage>
        <taxon>Bacteria</taxon>
        <taxon>Bacillati</taxon>
        <taxon>Actinomycetota</taxon>
        <taxon>Actinomycetes</taxon>
        <taxon>Micrococcales</taxon>
        <taxon>Microbacteriaceae</taxon>
        <taxon>Agromyces</taxon>
    </lineage>
</organism>
<reference evidence="4" key="1">
    <citation type="submission" date="2022-12" db="EMBL/GenBank/DDBJ databases">
        <title>Reference genome sequencing for broad-spectrum identification of bacterial and archaeal isolates by mass spectrometry.</title>
        <authorList>
            <person name="Sekiguchi Y."/>
            <person name="Tourlousse D.M."/>
        </authorList>
    </citation>
    <scope>NUCLEOTIDE SEQUENCE</scope>
    <source>
        <strain evidence="4">14</strain>
    </source>
</reference>
<dbReference type="GO" id="GO:0003677">
    <property type="term" value="F:DNA binding"/>
    <property type="evidence" value="ECO:0007669"/>
    <property type="project" value="UniProtKB-UniRule"/>
</dbReference>
<comment type="caution">
    <text evidence="4">The sequence shown here is derived from an EMBL/GenBank/DDBJ whole genome shotgun (WGS) entry which is preliminary data.</text>
</comment>